<organism evidence="6 7">
    <name type="scientific">Jiangella alkaliphila</name>
    <dbReference type="NCBI Taxonomy" id="419479"/>
    <lineage>
        <taxon>Bacteria</taxon>
        <taxon>Bacillati</taxon>
        <taxon>Actinomycetota</taxon>
        <taxon>Actinomycetes</taxon>
        <taxon>Jiangellales</taxon>
        <taxon>Jiangellaceae</taxon>
        <taxon>Jiangella</taxon>
    </lineage>
</organism>
<dbReference type="Proteomes" id="UP000182977">
    <property type="component" value="Chromosome I"/>
</dbReference>
<dbReference type="OrthoDB" id="9780392at2"/>
<evidence type="ECO:0000256" key="3">
    <source>
        <dbReference type="ARBA" id="ARBA00022643"/>
    </source>
</evidence>
<dbReference type="EMBL" id="LT629791">
    <property type="protein sequence ID" value="SDU71313.1"/>
    <property type="molecule type" value="Genomic_DNA"/>
</dbReference>
<name>A0A1H2KRS6_9ACTN</name>
<dbReference type="Gene3D" id="2.30.110.10">
    <property type="entry name" value="Electron Transport, Fmn-binding Protein, Chain A"/>
    <property type="match status" value="1"/>
</dbReference>
<keyword evidence="3" id="KW-0288">FMN</keyword>
<dbReference type="GO" id="GO:0010181">
    <property type="term" value="F:FMN binding"/>
    <property type="evidence" value="ECO:0007669"/>
    <property type="project" value="InterPro"/>
</dbReference>
<dbReference type="GO" id="GO:0008615">
    <property type="term" value="P:pyridoxine biosynthetic process"/>
    <property type="evidence" value="ECO:0007669"/>
    <property type="project" value="InterPro"/>
</dbReference>
<evidence type="ECO:0000256" key="1">
    <source>
        <dbReference type="ARBA" id="ARBA00001917"/>
    </source>
</evidence>
<gene>
    <name evidence="6" type="ORF">SAMN04488563_4172</name>
</gene>
<comment type="cofactor">
    <cofactor evidence="1">
        <name>FMN</name>
        <dbReference type="ChEBI" id="CHEBI:58210"/>
    </cofactor>
</comment>
<protein>
    <submittedName>
        <fullName evidence="6">Pyridoxamine 5'-phosphate oxidase</fullName>
    </submittedName>
</protein>
<evidence type="ECO:0000256" key="4">
    <source>
        <dbReference type="ARBA" id="ARBA00023002"/>
    </source>
</evidence>
<keyword evidence="2" id="KW-0285">Flavoprotein</keyword>
<dbReference type="RefSeq" id="WP_052762541.1">
    <property type="nucleotide sequence ID" value="NZ_KQ061231.1"/>
</dbReference>
<keyword evidence="7" id="KW-1185">Reference proteome</keyword>
<dbReference type="STRING" id="419479.SAMN04488563_4172"/>
<dbReference type="AlphaFoldDB" id="A0A1H2KRS6"/>
<feature type="domain" description="Pyridoxamine 5'-phosphate oxidase N-terminal" evidence="5">
    <location>
        <begin position="26"/>
        <end position="126"/>
    </location>
</feature>
<dbReference type="SUPFAM" id="SSF50475">
    <property type="entry name" value="FMN-binding split barrel"/>
    <property type="match status" value="1"/>
</dbReference>
<evidence type="ECO:0000313" key="6">
    <source>
        <dbReference type="EMBL" id="SDU71313.1"/>
    </source>
</evidence>
<dbReference type="GO" id="GO:0004733">
    <property type="term" value="F:pyridoxamine phosphate oxidase activity"/>
    <property type="evidence" value="ECO:0007669"/>
    <property type="project" value="InterPro"/>
</dbReference>
<dbReference type="Pfam" id="PF01243">
    <property type="entry name" value="PNPOx_N"/>
    <property type="match status" value="1"/>
</dbReference>
<dbReference type="InterPro" id="IPR012349">
    <property type="entry name" value="Split_barrel_FMN-bd"/>
</dbReference>
<keyword evidence="4" id="KW-0560">Oxidoreductase</keyword>
<dbReference type="InterPro" id="IPR011576">
    <property type="entry name" value="Pyridox_Oxase_N"/>
</dbReference>
<sequence>MANDDAVLNGVSGPLDLLARWLADADARAFTLATASADGTPHARTVLATGVDDTSVRFTTSRPSVKTADLAANPRAAGVFYWPALLRQVTLHGAAVELPPDEARAAYAERSPNLRALAWVYDELGGQAVVDPDEVRALFDRHRDRDPAAPPPSWTTFALRPDRVEAWWMPDGAGVATRVRFDRSGGEWTRQYVLP</sequence>
<accession>A0A1H2KRS6</accession>
<dbReference type="InterPro" id="IPR000659">
    <property type="entry name" value="Pyridox_Oxase"/>
</dbReference>
<dbReference type="PANTHER" id="PTHR10851:SF0">
    <property type="entry name" value="PYRIDOXINE-5'-PHOSPHATE OXIDASE"/>
    <property type="match status" value="1"/>
</dbReference>
<dbReference type="PANTHER" id="PTHR10851">
    <property type="entry name" value="PYRIDOXINE-5-PHOSPHATE OXIDASE"/>
    <property type="match status" value="1"/>
</dbReference>
<evidence type="ECO:0000313" key="7">
    <source>
        <dbReference type="Proteomes" id="UP000182977"/>
    </source>
</evidence>
<evidence type="ECO:0000259" key="5">
    <source>
        <dbReference type="Pfam" id="PF01243"/>
    </source>
</evidence>
<proteinExistence type="predicted"/>
<evidence type="ECO:0000256" key="2">
    <source>
        <dbReference type="ARBA" id="ARBA00022630"/>
    </source>
</evidence>
<reference evidence="7" key="1">
    <citation type="submission" date="2016-10" db="EMBL/GenBank/DDBJ databases">
        <authorList>
            <person name="Varghese N."/>
            <person name="Submissions S."/>
        </authorList>
    </citation>
    <scope>NUCLEOTIDE SEQUENCE [LARGE SCALE GENOMIC DNA]</scope>
    <source>
        <strain evidence="7">DSM 45079</strain>
    </source>
</reference>